<organism evidence="2 3">
    <name type="scientific">Heligmosomoides polygyrus</name>
    <name type="common">Parasitic roundworm</name>
    <dbReference type="NCBI Taxonomy" id="6339"/>
    <lineage>
        <taxon>Eukaryota</taxon>
        <taxon>Metazoa</taxon>
        <taxon>Ecdysozoa</taxon>
        <taxon>Nematoda</taxon>
        <taxon>Chromadorea</taxon>
        <taxon>Rhabditida</taxon>
        <taxon>Rhabditina</taxon>
        <taxon>Rhabditomorpha</taxon>
        <taxon>Strongyloidea</taxon>
        <taxon>Heligmosomidae</taxon>
        <taxon>Heligmosomoides</taxon>
    </lineage>
</organism>
<proteinExistence type="predicted"/>
<reference evidence="1 2" key="1">
    <citation type="submission" date="2018-11" db="EMBL/GenBank/DDBJ databases">
        <authorList>
            <consortium name="Pathogen Informatics"/>
        </authorList>
    </citation>
    <scope>NUCLEOTIDE SEQUENCE [LARGE SCALE GENOMIC DNA]</scope>
</reference>
<name>A0A183FK61_HELPZ</name>
<evidence type="ECO:0000313" key="1">
    <source>
        <dbReference type="EMBL" id="VDO72490.1"/>
    </source>
</evidence>
<sequence>MSVDYSRRSGLQLLACMFCARCPFCSTNFKPAITRKKLLMLDPFGCQIRPRRLGKETVKRPKIAVKQATEGQRATSARKFAPRLPAVVDDGEIDDEWCE</sequence>
<accession>A0A3P7XE52</accession>
<gene>
    <name evidence="1" type="ORF">HPBE_LOCUS7494</name>
</gene>
<dbReference type="WBParaSite" id="HPBE_0000749301-mRNA-1">
    <property type="protein sequence ID" value="HPBE_0000749301-mRNA-1"/>
    <property type="gene ID" value="HPBE_0000749301"/>
</dbReference>
<evidence type="ECO:0000313" key="2">
    <source>
        <dbReference type="Proteomes" id="UP000050761"/>
    </source>
</evidence>
<protein>
    <submittedName>
        <fullName evidence="3">Secreted protein</fullName>
    </submittedName>
</protein>
<dbReference type="EMBL" id="UZAH01025903">
    <property type="protein sequence ID" value="VDO72490.1"/>
    <property type="molecule type" value="Genomic_DNA"/>
</dbReference>
<reference evidence="3" key="2">
    <citation type="submission" date="2019-09" db="UniProtKB">
        <authorList>
            <consortium name="WormBaseParasite"/>
        </authorList>
    </citation>
    <scope>IDENTIFICATION</scope>
</reference>
<dbReference type="AlphaFoldDB" id="A0A183FK61"/>
<keyword evidence="2" id="KW-1185">Reference proteome</keyword>
<evidence type="ECO:0000313" key="3">
    <source>
        <dbReference type="WBParaSite" id="HPBE_0000749301-mRNA-1"/>
    </source>
</evidence>
<accession>A0A183FK61</accession>
<dbReference type="Proteomes" id="UP000050761">
    <property type="component" value="Unassembled WGS sequence"/>
</dbReference>